<protein>
    <submittedName>
        <fullName evidence="2">Uncharacterized protein</fullName>
    </submittedName>
</protein>
<keyword evidence="3" id="KW-1185">Reference proteome</keyword>
<reference evidence="2" key="1">
    <citation type="journal article" date="2020" name="New Phytol.">
        <title>Comparative genomics reveals dynamic genome evolution in host specialist ectomycorrhizal fungi.</title>
        <authorList>
            <person name="Lofgren L.A."/>
            <person name="Nguyen N.H."/>
            <person name="Vilgalys R."/>
            <person name="Ruytinx J."/>
            <person name="Liao H.L."/>
            <person name="Branco S."/>
            <person name="Kuo A."/>
            <person name="LaButti K."/>
            <person name="Lipzen A."/>
            <person name="Andreopoulos W."/>
            <person name="Pangilinan J."/>
            <person name="Riley R."/>
            <person name="Hundley H."/>
            <person name="Na H."/>
            <person name="Barry K."/>
            <person name="Grigoriev I.V."/>
            <person name="Stajich J.E."/>
            <person name="Kennedy P.G."/>
        </authorList>
    </citation>
    <scope>NUCLEOTIDE SEQUENCE</scope>
    <source>
        <strain evidence="2">DOB743</strain>
    </source>
</reference>
<dbReference type="AlphaFoldDB" id="A0A9P7A3R3"/>
<dbReference type="Proteomes" id="UP000714275">
    <property type="component" value="Unassembled WGS sequence"/>
</dbReference>
<comment type="caution">
    <text evidence="2">The sequence shown here is derived from an EMBL/GenBank/DDBJ whole genome shotgun (WGS) entry which is preliminary data.</text>
</comment>
<dbReference type="OrthoDB" id="3253416at2759"/>
<dbReference type="EMBL" id="JABBWD010000007">
    <property type="protein sequence ID" value="KAG1780911.1"/>
    <property type="molecule type" value="Genomic_DNA"/>
</dbReference>
<accession>A0A9P7A3R3</accession>
<feature type="region of interest" description="Disordered" evidence="1">
    <location>
        <begin position="222"/>
        <end position="242"/>
    </location>
</feature>
<sequence length="242" mass="26863">EIDDLIESLEGDDTSAPVKVTAQSVAADIEGTISRIQPELLGLEKWTGCNMMWIVTHGKVSDSFTPWSYASRNLQTMCLHLLKTTVEKLALQTDAYVVSGTSGIVRMMTGQKMTELKAEIREMVHDGMNKILTEMEVLPDDLLAIAYNGYDTFVVKWGIELTGWTKAQVTNPGNITSSVALSRLHSALKDEDYHWCMLTSSELKLKAEEYKKHLINGEIKSHATHSDKGTKKKAGISMNTVK</sequence>
<name>A0A9P7A3R3_9AGAM</name>
<gene>
    <name evidence="2" type="ORF">EV702DRAFT_926621</name>
</gene>
<evidence type="ECO:0000313" key="3">
    <source>
        <dbReference type="Proteomes" id="UP000714275"/>
    </source>
</evidence>
<evidence type="ECO:0000256" key="1">
    <source>
        <dbReference type="SAM" id="MobiDB-lite"/>
    </source>
</evidence>
<feature type="non-terminal residue" evidence="2">
    <location>
        <position position="242"/>
    </location>
</feature>
<feature type="non-terminal residue" evidence="2">
    <location>
        <position position="1"/>
    </location>
</feature>
<proteinExistence type="predicted"/>
<organism evidence="2 3">
    <name type="scientific">Suillus placidus</name>
    <dbReference type="NCBI Taxonomy" id="48579"/>
    <lineage>
        <taxon>Eukaryota</taxon>
        <taxon>Fungi</taxon>
        <taxon>Dikarya</taxon>
        <taxon>Basidiomycota</taxon>
        <taxon>Agaricomycotina</taxon>
        <taxon>Agaricomycetes</taxon>
        <taxon>Agaricomycetidae</taxon>
        <taxon>Boletales</taxon>
        <taxon>Suillineae</taxon>
        <taxon>Suillaceae</taxon>
        <taxon>Suillus</taxon>
    </lineage>
</organism>
<evidence type="ECO:0000313" key="2">
    <source>
        <dbReference type="EMBL" id="KAG1780911.1"/>
    </source>
</evidence>